<dbReference type="AlphaFoldDB" id="A0A0P1AFJ6"/>
<dbReference type="RefSeq" id="XP_024575760.1">
    <property type="nucleotide sequence ID" value="XM_024724933.1"/>
</dbReference>
<dbReference type="EMBL" id="CCYD01000428">
    <property type="protein sequence ID" value="CEG39391.1"/>
    <property type="molecule type" value="Genomic_DNA"/>
</dbReference>
<evidence type="ECO:0000313" key="1">
    <source>
        <dbReference type="EMBL" id="CEG39391.1"/>
    </source>
</evidence>
<protein>
    <submittedName>
        <fullName evidence="1">Uncharacterized protein</fullName>
    </submittedName>
</protein>
<proteinExistence type="predicted"/>
<evidence type="ECO:0000313" key="2">
    <source>
        <dbReference type="Proteomes" id="UP000054928"/>
    </source>
</evidence>
<organism evidence="1 2">
    <name type="scientific">Plasmopara halstedii</name>
    <name type="common">Downy mildew of sunflower</name>
    <dbReference type="NCBI Taxonomy" id="4781"/>
    <lineage>
        <taxon>Eukaryota</taxon>
        <taxon>Sar</taxon>
        <taxon>Stramenopiles</taxon>
        <taxon>Oomycota</taxon>
        <taxon>Peronosporomycetes</taxon>
        <taxon>Peronosporales</taxon>
        <taxon>Peronosporaceae</taxon>
        <taxon>Plasmopara</taxon>
    </lineage>
</organism>
<dbReference type="Proteomes" id="UP000054928">
    <property type="component" value="Unassembled WGS sequence"/>
</dbReference>
<dbReference type="GeneID" id="36404697"/>
<sequence length="125" mass="14177">MPPWRYKLYWSCPAIRSTSHNASSSEICSSTLGDSCSKLRLSAKINPVSYEQLQYSCQRRHQVDPIHVANEEVCPVGRVRLQVLEVVSVCIYISDPLKKDPACHLRRCRVVVIHLFCGCIPFSSQ</sequence>
<name>A0A0P1AFJ6_PLAHL</name>
<keyword evidence="2" id="KW-1185">Reference proteome</keyword>
<reference evidence="2" key="1">
    <citation type="submission" date="2014-09" db="EMBL/GenBank/DDBJ databases">
        <authorList>
            <person name="Sharma Rahul"/>
            <person name="Thines Marco"/>
        </authorList>
    </citation>
    <scope>NUCLEOTIDE SEQUENCE [LARGE SCALE GENOMIC DNA]</scope>
</reference>
<accession>A0A0P1AFJ6</accession>